<keyword evidence="1" id="KW-0732">Signal</keyword>
<dbReference type="AlphaFoldDB" id="A0A1C7LM81"/>
<accession>A0A1C7LM81</accession>
<dbReference type="Proteomes" id="UP000092993">
    <property type="component" value="Unassembled WGS sequence"/>
</dbReference>
<comment type="caution">
    <text evidence="2">The sequence shown here is derived from an EMBL/GenBank/DDBJ whole genome shotgun (WGS) entry which is preliminary data.</text>
</comment>
<feature type="chain" id="PRO_5008888675" description="Secreted protein" evidence="1">
    <location>
        <begin position="31"/>
        <end position="76"/>
    </location>
</feature>
<reference evidence="2 3" key="1">
    <citation type="submission" date="2016-03" db="EMBL/GenBank/DDBJ databases">
        <title>Whole genome sequencing of Grifola frondosa 9006-11.</title>
        <authorList>
            <person name="Min B."/>
            <person name="Park H."/>
            <person name="Kim J.-G."/>
            <person name="Cho H."/>
            <person name="Oh Y.-L."/>
            <person name="Kong W.-S."/>
            <person name="Choi I.-G."/>
        </authorList>
    </citation>
    <scope>NUCLEOTIDE SEQUENCE [LARGE SCALE GENOMIC DNA]</scope>
    <source>
        <strain evidence="2 3">9006-11</strain>
    </source>
</reference>
<keyword evidence="3" id="KW-1185">Reference proteome</keyword>
<evidence type="ECO:0000313" key="2">
    <source>
        <dbReference type="EMBL" id="OBZ65853.1"/>
    </source>
</evidence>
<sequence>MLTTVLSTRQPRWVLLSVFLVLWSWCPSLRRDGRLKAFGFGVEAQVGIPLCAVECASRGGCARVWGGPESRLRMPF</sequence>
<evidence type="ECO:0008006" key="4">
    <source>
        <dbReference type="Google" id="ProtNLM"/>
    </source>
</evidence>
<evidence type="ECO:0000313" key="3">
    <source>
        <dbReference type="Proteomes" id="UP000092993"/>
    </source>
</evidence>
<evidence type="ECO:0000256" key="1">
    <source>
        <dbReference type="SAM" id="SignalP"/>
    </source>
</evidence>
<name>A0A1C7LM81_GRIFR</name>
<feature type="signal peptide" evidence="1">
    <location>
        <begin position="1"/>
        <end position="30"/>
    </location>
</feature>
<organism evidence="2 3">
    <name type="scientific">Grifola frondosa</name>
    <name type="common">Maitake</name>
    <name type="synonym">Polyporus frondosus</name>
    <dbReference type="NCBI Taxonomy" id="5627"/>
    <lineage>
        <taxon>Eukaryota</taxon>
        <taxon>Fungi</taxon>
        <taxon>Dikarya</taxon>
        <taxon>Basidiomycota</taxon>
        <taxon>Agaricomycotina</taxon>
        <taxon>Agaricomycetes</taxon>
        <taxon>Polyporales</taxon>
        <taxon>Grifolaceae</taxon>
        <taxon>Grifola</taxon>
    </lineage>
</organism>
<proteinExistence type="predicted"/>
<gene>
    <name evidence="2" type="ORF">A0H81_14093</name>
</gene>
<dbReference type="EMBL" id="LUGG01000038">
    <property type="protein sequence ID" value="OBZ65853.1"/>
    <property type="molecule type" value="Genomic_DNA"/>
</dbReference>
<protein>
    <recommendedName>
        <fullName evidence="4">Secreted protein</fullName>
    </recommendedName>
</protein>